<evidence type="ECO:0000313" key="6">
    <source>
        <dbReference type="EMBL" id="GIF93259.1"/>
    </source>
</evidence>
<dbReference type="PRINTS" id="PR00455">
    <property type="entry name" value="HTHTETR"/>
</dbReference>
<dbReference type="InterPro" id="IPR009057">
    <property type="entry name" value="Homeodomain-like_sf"/>
</dbReference>
<reference evidence="6 7" key="1">
    <citation type="submission" date="2021-01" db="EMBL/GenBank/DDBJ databases">
        <title>Whole genome shotgun sequence of Catellatospora chokoriensis NBRC 107358.</title>
        <authorList>
            <person name="Komaki H."/>
            <person name="Tamura T."/>
        </authorList>
    </citation>
    <scope>NUCLEOTIDE SEQUENCE [LARGE SCALE GENOMIC DNA]</scope>
    <source>
        <strain evidence="6 7">NBRC 107358</strain>
    </source>
</reference>
<comment type="caution">
    <text evidence="6">The sequence shown here is derived from an EMBL/GenBank/DDBJ whole genome shotgun (WGS) entry which is preliminary data.</text>
</comment>
<evidence type="ECO:0000256" key="2">
    <source>
        <dbReference type="ARBA" id="ARBA00023125"/>
    </source>
</evidence>
<dbReference type="Pfam" id="PF00440">
    <property type="entry name" value="TetR_N"/>
    <property type="match status" value="1"/>
</dbReference>
<keyword evidence="2 4" id="KW-0238">DNA-binding</keyword>
<dbReference type="GO" id="GO:0003700">
    <property type="term" value="F:DNA-binding transcription factor activity"/>
    <property type="evidence" value="ECO:0007669"/>
    <property type="project" value="TreeGrafter"/>
</dbReference>
<dbReference type="PANTHER" id="PTHR30055:SF234">
    <property type="entry name" value="HTH-TYPE TRANSCRIPTIONAL REGULATOR BETI"/>
    <property type="match status" value="1"/>
</dbReference>
<dbReference type="SUPFAM" id="SSF46689">
    <property type="entry name" value="Homeodomain-like"/>
    <property type="match status" value="1"/>
</dbReference>
<dbReference type="GO" id="GO:0000976">
    <property type="term" value="F:transcription cis-regulatory region binding"/>
    <property type="evidence" value="ECO:0007669"/>
    <property type="project" value="TreeGrafter"/>
</dbReference>
<dbReference type="InterPro" id="IPR001647">
    <property type="entry name" value="HTH_TetR"/>
</dbReference>
<gene>
    <name evidence="6" type="ORF">Cch02nite_67030</name>
</gene>
<keyword evidence="3" id="KW-0804">Transcription</keyword>
<dbReference type="RefSeq" id="WP_191838356.1">
    <property type="nucleotide sequence ID" value="NZ_BAAALB010000003.1"/>
</dbReference>
<evidence type="ECO:0000256" key="3">
    <source>
        <dbReference type="ARBA" id="ARBA00023163"/>
    </source>
</evidence>
<proteinExistence type="predicted"/>
<keyword evidence="7" id="KW-1185">Reference proteome</keyword>
<feature type="DNA-binding region" description="H-T-H motif" evidence="4">
    <location>
        <begin position="33"/>
        <end position="52"/>
    </location>
</feature>
<protein>
    <submittedName>
        <fullName evidence="6">TetR family transcriptional regulator</fullName>
    </submittedName>
</protein>
<name>A0A8J3KC55_9ACTN</name>
<feature type="domain" description="HTH tetR-type" evidence="5">
    <location>
        <begin position="10"/>
        <end position="70"/>
    </location>
</feature>
<dbReference type="Proteomes" id="UP000619293">
    <property type="component" value="Unassembled WGS sequence"/>
</dbReference>
<dbReference type="PANTHER" id="PTHR30055">
    <property type="entry name" value="HTH-TYPE TRANSCRIPTIONAL REGULATOR RUTR"/>
    <property type="match status" value="1"/>
</dbReference>
<organism evidence="6 7">
    <name type="scientific">Catellatospora chokoriensis</name>
    <dbReference type="NCBI Taxonomy" id="310353"/>
    <lineage>
        <taxon>Bacteria</taxon>
        <taxon>Bacillati</taxon>
        <taxon>Actinomycetota</taxon>
        <taxon>Actinomycetes</taxon>
        <taxon>Micromonosporales</taxon>
        <taxon>Micromonosporaceae</taxon>
        <taxon>Catellatospora</taxon>
    </lineage>
</organism>
<sequence length="192" mass="21263">MNTLPPRRRRAGREQLLAAALRLFLRDGIRATSLQAIADESGVTKAGLYYHYKAKDEIVLDVLKPLLDALPAVTRRAEAHRTHAAQVDEVLGGLIEIALDEHAGFTVLMNDPYLTQLLSQQASMRQWWDDTAALLLGPDPDDQTRIGLAMFINGLPGASRDPAMAPLDDRSRRRHLLECGRRLLQPGRAIGT</sequence>
<dbReference type="InterPro" id="IPR050109">
    <property type="entry name" value="HTH-type_TetR-like_transc_reg"/>
</dbReference>
<dbReference type="Gene3D" id="1.10.357.10">
    <property type="entry name" value="Tetracycline Repressor, domain 2"/>
    <property type="match status" value="1"/>
</dbReference>
<accession>A0A8J3KC55</accession>
<evidence type="ECO:0000256" key="1">
    <source>
        <dbReference type="ARBA" id="ARBA00023015"/>
    </source>
</evidence>
<evidence type="ECO:0000259" key="5">
    <source>
        <dbReference type="PROSITE" id="PS50977"/>
    </source>
</evidence>
<dbReference type="AlphaFoldDB" id="A0A8J3KC55"/>
<dbReference type="EMBL" id="BONG01000059">
    <property type="protein sequence ID" value="GIF93259.1"/>
    <property type="molecule type" value="Genomic_DNA"/>
</dbReference>
<evidence type="ECO:0000256" key="4">
    <source>
        <dbReference type="PROSITE-ProRule" id="PRU00335"/>
    </source>
</evidence>
<dbReference type="PROSITE" id="PS50977">
    <property type="entry name" value="HTH_TETR_2"/>
    <property type="match status" value="1"/>
</dbReference>
<evidence type="ECO:0000313" key="7">
    <source>
        <dbReference type="Proteomes" id="UP000619293"/>
    </source>
</evidence>
<keyword evidence="1" id="KW-0805">Transcription regulation</keyword>